<accession>A0A3M6UR33</accession>
<dbReference type="Proteomes" id="UP000275408">
    <property type="component" value="Unassembled WGS sequence"/>
</dbReference>
<evidence type="ECO:0000313" key="1">
    <source>
        <dbReference type="EMBL" id="RMX56024.1"/>
    </source>
</evidence>
<gene>
    <name evidence="1" type="ORF">pdam_00017470</name>
</gene>
<protein>
    <submittedName>
        <fullName evidence="1">Uncharacterized protein</fullName>
    </submittedName>
</protein>
<name>A0A3M6UR33_POCDA</name>
<proteinExistence type="predicted"/>
<dbReference type="AlphaFoldDB" id="A0A3M6UR33"/>
<sequence length="102" mass="12135">MATILMTRRRRWIVHVTRRETSIAKTALHWIPEGKCKRHNPKNTWRRTEPSAYLTHLQFSFFESCGLQISILGFQIVLRCKLKLNLFLVQSIRRTLTLDIRS</sequence>
<reference evidence="1 2" key="1">
    <citation type="journal article" date="2018" name="Sci. Rep.">
        <title>Comparative analysis of the Pocillopora damicornis genome highlights role of immune system in coral evolution.</title>
        <authorList>
            <person name="Cunning R."/>
            <person name="Bay R.A."/>
            <person name="Gillette P."/>
            <person name="Baker A.C."/>
            <person name="Traylor-Knowles N."/>
        </authorList>
    </citation>
    <scope>NUCLEOTIDE SEQUENCE [LARGE SCALE GENOMIC DNA]</scope>
    <source>
        <strain evidence="1">RSMAS</strain>
        <tissue evidence="1">Whole animal</tissue>
    </source>
</reference>
<organism evidence="1 2">
    <name type="scientific">Pocillopora damicornis</name>
    <name type="common">Cauliflower coral</name>
    <name type="synonym">Millepora damicornis</name>
    <dbReference type="NCBI Taxonomy" id="46731"/>
    <lineage>
        <taxon>Eukaryota</taxon>
        <taxon>Metazoa</taxon>
        <taxon>Cnidaria</taxon>
        <taxon>Anthozoa</taxon>
        <taxon>Hexacorallia</taxon>
        <taxon>Scleractinia</taxon>
        <taxon>Astrocoeniina</taxon>
        <taxon>Pocilloporidae</taxon>
        <taxon>Pocillopora</taxon>
    </lineage>
</organism>
<keyword evidence="2" id="KW-1185">Reference proteome</keyword>
<comment type="caution">
    <text evidence="1">The sequence shown here is derived from an EMBL/GenBank/DDBJ whole genome shotgun (WGS) entry which is preliminary data.</text>
</comment>
<evidence type="ECO:0000313" key="2">
    <source>
        <dbReference type="Proteomes" id="UP000275408"/>
    </source>
</evidence>
<dbReference type="EMBL" id="RCHS01000944">
    <property type="protein sequence ID" value="RMX56024.1"/>
    <property type="molecule type" value="Genomic_DNA"/>
</dbReference>